<feature type="compositionally biased region" description="Low complexity" evidence="1">
    <location>
        <begin position="134"/>
        <end position="154"/>
    </location>
</feature>
<sequence>MAIEGKANIDTLLIAAEVIERDHVKSVHFQTKDHLFQRDSLIQNAQRRFSTAYATPITSNLDFQSTSVSSSASPTSRRSWLTSDLITSTTTASQPPPPQAGNFPNISSLVTLADLKNVLSAAAAATPVTNISRSTLEGNGEGNGSNNNTGSNTEAADTWQGRPALSPSRPVVSSTQTSSTSSTNVVDSIGMPHRQLRTALLSERLGGGIKTQRALSDVNPPFLQPEFLAQAAELVGLEATSVVTSPEKTAPRLPAKKRKFDWGEKSNGDMSQLSSSSQQQLPSSLIVDKPAQLEPTRRSSVCTMADPSGLTGSSGSMFPYPMGVPVKQRKLSYPNLSFSNPADAFSSLRPPPNVSAYSARNDVPPARRSSLVVDVNNNAASSSTPYSTTPSSSNNSGSSRIRSPPSSSGGGGAVRWKGEFPSPPALPPQRYHPTHHSETGRRFSVFGAPPSLSNALAAQQAAAAAAALRRHSSVVADIPTPPSASSPNANVFNASSTLLQLRQQQQQHIQSINFNDVKPFSRPPPLPSKSVSDENALAAANSYSVAVAAALSSSGVRPLSAPDDQVLPGAGWTSPVKTERPSARSVISPTLPTLPEIPSANTRERQRRMSHVPVLGAILSSSGNGSTPQASSDTPYSQFQSYTTTRNRKHSLDSLFPLPNNTGSNFGGAVLLTGNPGDKSTFELSSGSAGFPLLLVSAPTSASAAELAAATAMASGAPASSLIPVPVQIVPNSTSPANPNSSDDPGVSLVSKTTNEADERLVFPLVPSSDGQIGGCALGFPVLVPSRPRCHSPVTSS</sequence>
<evidence type="ECO:0000313" key="2">
    <source>
        <dbReference type="EMBL" id="VUZ41060.1"/>
    </source>
</evidence>
<feature type="compositionally biased region" description="Low complexity" evidence="1">
    <location>
        <begin position="271"/>
        <end position="285"/>
    </location>
</feature>
<accession>A0A564Y1G9</accession>
<evidence type="ECO:0000256" key="1">
    <source>
        <dbReference type="SAM" id="MobiDB-lite"/>
    </source>
</evidence>
<feature type="region of interest" description="Disordered" evidence="1">
    <location>
        <begin position="133"/>
        <end position="190"/>
    </location>
</feature>
<keyword evidence="3" id="KW-1185">Reference proteome</keyword>
<feature type="compositionally biased region" description="Low complexity" evidence="1">
    <location>
        <begin position="731"/>
        <end position="745"/>
    </location>
</feature>
<evidence type="ECO:0000313" key="3">
    <source>
        <dbReference type="Proteomes" id="UP000321570"/>
    </source>
</evidence>
<feature type="compositionally biased region" description="Low complexity" evidence="1">
    <location>
        <begin position="166"/>
        <end position="188"/>
    </location>
</feature>
<gene>
    <name evidence="2" type="ORF">WMSIL1_LOCUS1749</name>
</gene>
<feature type="region of interest" description="Disordered" evidence="1">
    <location>
        <begin position="571"/>
        <end position="597"/>
    </location>
</feature>
<name>A0A564Y1G9_HYMDI</name>
<proteinExistence type="predicted"/>
<feature type="region of interest" description="Disordered" evidence="1">
    <location>
        <begin position="618"/>
        <end position="644"/>
    </location>
</feature>
<feature type="region of interest" description="Disordered" evidence="1">
    <location>
        <begin position="245"/>
        <end position="317"/>
    </location>
</feature>
<feature type="region of interest" description="Disordered" evidence="1">
    <location>
        <begin position="731"/>
        <end position="750"/>
    </location>
</feature>
<dbReference type="AlphaFoldDB" id="A0A564Y1G9"/>
<organism evidence="2 3">
    <name type="scientific">Hymenolepis diminuta</name>
    <name type="common">Rat tapeworm</name>
    <dbReference type="NCBI Taxonomy" id="6216"/>
    <lineage>
        <taxon>Eukaryota</taxon>
        <taxon>Metazoa</taxon>
        <taxon>Spiralia</taxon>
        <taxon>Lophotrochozoa</taxon>
        <taxon>Platyhelminthes</taxon>
        <taxon>Cestoda</taxon>
        <taxon>Eucestoda</taxon>
        <taxon>Cyclophyllidea</taxon>
        <taxon>Hymenolepididae</taxon>
        <taxon>Hymenolepis</taxon>
    </lineage>
</organism>
<feature type="compositionally biased region" description="Polar residues" evidence="1">
    <location>
        <begin position="619"/>
        <end position="644"/>
    </location>
</feature>
<feature type="compositionally biased region" description="Low complexity" evidence="1">
    <location>
        <begin position="378"/>
        <end position="407"/>
    </location>
</feature>
<protein>
    <submittedName>
        <fullName evidence="2">Uncharacterized protein</fullName>
    </submittedName>
</protein>
<feature type="region of interest" description="Disordered" evidence="1">
    <location>
        <begin position="378"/>
        <end position="446"/>
    </location>
</feature>
<reference evidence="2 3" key="1">
    <citation type="submission" date="2019-07" db="EMBL/GenBank/DDBJ databases">
        <authorList>
            <person name="Jastrzebski P J."/>
            <person name="Paukszto L."/>
            <person name="Jastrzebski P J."/>
        </authorList>
    </citation>
    <scope>NUCLEOTIDE SEQUENCE [LARGE SCALE GENOMIC DNA]</scope>
    <source>
        <strain evidence="2 3">WMS-il1</strain>
    </source>
</reference>
<dbReference type="EMBL" id="CABIJS010000044">
    <property type="protein sequence ID" value="VUZ41060.1"/>
    <property type="molecule type" value="Genomic_DNA"/>
</dbReference>
<dbReference type="Proteomes" id="UP000321570">
    <property type="component" value="Unassembled WGS sequence"/>
</dbReference>